<dbReference type="Pfam" id="PF17801">
    <property type="entry name" value="Melibiase_C"/>
    <property type="match status" value="1"/>
</dbReference>
<evidence type="ECO:0000313" key="11">
    <source>
        <dbReference type="EMBL" id="ORY39625.1"/>
    </source>
</evidence>
<reference evidence="11 12" key="1">
    <citation type="submission" date="2016-07" db="EMBL/GenBank/DDBJ databases">
        <title>Pervasive Adenine N6-methylation of Active Genes in Fungi.</title>
        <authorList>
            <consortium name="DOE Joint Genome Institute"/>
            <person name="Mondo S.J."/>
            <person name="Dannebaum R.O."/>
            <person name="Kuo R.C."/>
            <person name="Labutti K."/>
            <person name="Haridas S."/>
            <person name="Kuo A."/>
            <person name="Salamov A."/>
            <person name="Ahrendt S.R."/>
            <person name="Lipzen A."/>
            <person name="Sullivan W."/>
            <person name="Andreopoulos W.B."/>
            <person name="Clum A."/>
            <person name="Lindquist E."/>
            <person name="Daum C."/>
            <person name="Ramamoorthy G.K."/>
            <person name="Gryganskyi A."/>
            <person name="Culley D."/>
            <person name="Magnuson J.K."/>
            <person name="James T.Y."/>
            <person name="O'Malley M.A."/>
            <person name="Stajich J.E."/>
            <person name="Spatafora J.W."/>
            <person name="Visel A."/>
            <person name="Grigoriev I.V."/>
        </authorList>
    </citation>
    <scope>NUCLEOTIDE SEQUENCE [LARGE SCALE GENOMIC DNA]</scope>
    <source>
        <strain evidence="11 12">JEL800</strain>
    </source>
</reference>
<dbReference type="GO" id="GO:0005995">
    <property type="term" value="P:melibiose catabolic process"/>
    <property type="evidence" value="ECO:0007669"/>
    <property type="project" value="UniProtKB-ARBA"/>
</dbReference>
<dbReference type="InterPro" id="IPR041233">
    <property type="entry name" value="Melibiase_C"/>
</dbReference>
<keyword evidence="4" id="KW-0732">Signal</keyword>
<comment type="similarity">
    <text evidence="2 8">Belongs to the glycosyl hydrolase 27 family.</text>
</comment>
<comment type="caution">
    <text evidence="11">The sequence shown here is derived from an EMBL/GenBank/DDBJ whole genome shotgun (WGS) entry which is preliminary data.</text>
</comment>
<keyword evidence="9" id="KW-1133">Transmembrane helix</keyword>
<dbReference type="AlphaFoldDB" id="A0A1Y2BZY5"/>
<evidence type="ECO:0000256" key="6">
    <source>
        <dbReference type="ARBA" id="ARBA00023157"/>
    </source>
</evidence>
<evidence type="ECO:0000256" key="1">
    <source>
        <dbReference type="ARBA" id="ARBA00001255"/>
    </source>
</evidence>
<name>A0A1Y2BZY5_9FUNG</name>
<dbReference type="PRINTS" id="PR00740">
    <property type="entry name" value="GLHYDRLASE27"/>
</dbReference>
<dbReference type="EC" id="3.2.1.22" evidence="3 8"/>
<keyword evidence="9" id="KW-0812">Transmembrane</keyword>
<keyword evidence="9" id="KW-0472">Membrane</keyword>
<gene>
    <name evidence="11" type="ORF">BCR33DRAFT_853393</name>
</gene>
<dbReference type="FunFam" id="3.20.20.70:FF:000202">
    <property type="entry name" value="Alpha-galactosidase"/>
    <property type="match status" value="1"/>
</dbReference>
<sequence length="469" mass="53195">MLVLGLCLFAPVFALNNGVGRTPAMGWNSWNKFACDVNEDLIKEHADALVASGLADLGYNHINVDDCWQLTRDEKGFIHEDPSTFPSGIKALSDYIHSKGLKFGLYSSAGTMTCQRRPGGLYYEQQDAQRYAEWEIDYFKYDNCFNDGLSDRAGNIRRYGALRDALNATGRHINYALCQWGEQKIWEFGADLGNSWRTTGDIEDKWESVIDIINKNLDLSKYAGPGGFNDMDMLEVGNGHMTDEEYRTHFTVWAALKSPLLLGHDIRTMGQNTFDVIGNKEIIDINQDSLGKAAFFRARVENVYLWVGELSNGDRLLMVVNARENPVNAQVSLSSLVSTKEERLLSASWEVYVRDLWLHEDIGLFSNVVPMRNIPAHGVRILRLQRKGGDFPQLHPLVSHGKELIYVSEVSRSFCWSSVLSVVIFALLLPLLNRTFVFFKASVIYFNTRDTEMIVLEDDEEERMLMKAE</sequence>
<accession>A0A1Y2BZY5</accession>
<dbReference type="GO" id="GO:0004557">
    <property type="term" value="F:alpha-galactosidase activity"/>
    <property type="evidence" value="ECO:0007669"/>
    <property type="project" value="UniProtKB-EC"/>
</dbReference>
<keyword evidence="7 8" id="KW-0326">Glycosidase</keyword>
<evidence type="ECO:0000256" key="9">
    <source>
        <dbReference type="SAM" id="Phobius"/>
    </source>
</evidence>
<proteinExistence type="inferred from homology"/>
<evidence type="ECO:0000259" key="10">
    <source>
        <dbReference type="Pfam" id="PF17801"/>
    </source>
</evidence>
<keyword evidence="5 8" id="KW-0378">Hydrolase</keyword>
<dbReference type="SUPFAM" id="SSF51011">
    <property type="entry name" value="Glycosyl hydrolase domain"/>
    <property type="match status" value="1"/>
</dbReference>
<feature type="domain" description="Alpha galactosidase C-terminal" evidence="10">
    <location>
        <begin position="303"/>
        <end position="384"/>
    </location>
</feature>
<dbReference type="PANTHER" id="PTHR11452:SF75">
    <property type="entry name" value="ALPHA-GALACTOSIDASE MEL1"/>
    <property type="match status" value="1"/>
</dbReference>
<dbReference type="EMBL" id="MCGO01000039">
    <property type="protein sequence ID" value="ORY39625.1"/>
    <property type="molecule type" value="Genomic_DNA"/>
</dbReference>
<evidence type="ECO:0000256" key="2">
    <source>
        <dbReference type="ARBA" id="ARBA00009743"/>
    </source>
</evidence>
<dbReference type="OrthoDB" id="5795902at2759"/>
<dbReference type="InterPro" id="IPR013785">
    <property type="entry name" value="Aldolase_TIM"/>
</dbReference>
<dbReference type="PROSITE" id="PS00512">
    <property type="entry name" value="ALPHA_GALACTOSIDASE"/>
    <property type="match status" value="1"/>
</dbReference>
<dbReference type="Pfam" id="PF16499">
    <property type="entry name" value="Melibiase_2"/>
    <property type="match status" value="1"/>
</dbReference>
<evidence type="ECO:0000256" key="5">
    <source>
        <dbReference type="ARBA" id="ARBA00022801"/>
    </source>
</evidence>
<keyword evidence="12" id="KW-1185">Reference proteome</keyword>
<protein>
    <recommendedName>
        <fullName evidence="3 8">Alpha-galactosidase</fullName>
        <ecNumber evidence="3 8">3.2.1.22</ecNumber>
    </recommendedName>
    <alternativeName>
        <fullName evidence="8">Melibiase</fullName>
    </alternativeName>
</protein>
<keyword evidence="6 8" id="KW-1015">Disulfide bond</keyword>
<feature type="transmembrane region" description="Helical" evidence="9">
    <location>
        <begin position="416"/>
        <end position="439"/>
    </location>
</feature>
<organism evidence="11 12">
    <name type="scientific">Rhizoclosmatium globosum</name>
    <dbReference type="NCBI Taxonomy" id="329046"/>
    <lineage>
        <taxon>Eukaryota</taxon>
        <taxon>Fungi</taxon>
        <taxon>Fungi incertae sedis</taxon>
        <taxon>Chytridiomycota</taxon>
        <taxon>Chytridiomycota incertae sedis</taxon>
        <taxon>Chytridiomycetes</taxon>
        <taxon>Chytridiales</taxon>
        <taxon>Chytriomycetaceae</taxon>
        <taxon>Rhizoclosmatium</taxon>
    </lineage>
</organism>
<dbReference type="STRING" id="329046.A0A1Y2BZY5"/>
<evidence type="ECO:0000256" key="8">
    <source>
        <dbReference type="RuleBase" id="RU361168"/>
    </source>
</evidence>
<dbReference type="InterPro" id="IPR000111">
    <property type="entry name" value="Glyco_hydro_27/36_CS"/>
</dbReference>
<dbReference type="SUPFAM" id="SSF51445">
    <property type="entry name" value="(Trans)glycosidases"/>
    <property type="match status" value="1"/>
</dbReference>
<evidence type="ECO:0000256" key="3">
    <source>
        <dbReference type="ARBA" id="ARBA00012755"/>
    </source>
</evidence>
<evidence type="ECO:0000313" key="12">
    <source>
        <dbReference type="Proteomes" id="UP000193642"/>
    </source>
</evidence>
<dbReference type="Proteomes" id="UP000193642">
    <property type="component" value="Unassembled WGS sequence"/>
</dbReference>
<dbReference type="Gene3D" id="2.60.40.1180">
    <property type="entry name" value="Golgi alpha-mannosidase II"/>
    <property type="match status" value="1"/>
</dbReference>
<dbReference type="Gene3D" id="3.20.20.70">
    <property type="entry name" value="Aldolase class I"/>
    <property type="match status" value="1"/>
</dbReference>
<dbReference type="InterPro" id="IPR017853">
    <property type="entry name" value="GH"/>
</dbReference>
<dbReference type="PANTHER" id="PTHR11452">
    <property type="entry name" value="ALPHA-GALACTOSIDASE/ALPHA-N-ACETYLGALACTOSAMINIDASE"/>
    <property type="match status" value="1"/>
</dbReference>
<dbReference type="CDD" id="cd14792">
    <property type="entry name" value="GH27"/>
    <property type="match status" value="1"/>
</dbReference>
<dbReference type="InterPro" id="IPR002241">
    <property type="entry name" value="Glyco_hydro_27"/>
</dbReference>
<dbReference type="InterPro" id="IPR013780">
    <property type="entry name" value="Glyco_hydro_b"/>
</dbReference>
<evidence type="ECO:0000256" key="7">
    <source>
        <dbReference type="ARBA" id="ARBA00023295"/>
    </source>
</evidence>
<evidence type="ECO:0000256" key="4">
    <source>
        <dbReference type="ARBA" id="ARBA00022729"/>
    </source>
</evidence>
<comment type="catalytic activity">
    <reaction evidence="1 8">
        <text>Hydrolysis of terminal, non-reducing alpha-D-galactose residues in alpha-D-galactosides, including galactose oligosaccharides, galactomannans and galactolipids.</text>
        <dbReference type="EC" id="3.2.1.22"/>
    </reaction>
</comment>